<dbReference type="STRING" id="867900.Celly_3073"/>
<proteinExistence type="predicted"/>
<dbReference type="InterPro" id="IPR049249">
    <property type="entry name" value="DUF6882"/>
</dbReference>
<dbReference type="KEGG" id="cly:Celly_3073"/>
<dbReference type="eggNOG" id="ENOG5030VT2">
    <property type="taxonomic scope" value="Bacteria"/>
</dbReference>
<dbReference type="RefSeq" id="WP_013622633.1">
    <property type="nucleotide sequence ID" value="NC_015167.1"/>
</dbReference>
<dbReference type="EMBL" id="CP002534">
    <property type="protein sequence ID" value="ADY30890.1"/>
    <property type="molecule type" value="Genomic_DNA"/>
</dbReference>
<reference evidence="1 2" key="1">
    <citation type="journal article" date="2011" name="Stand. Genomic Sci.">
        <title>Complete genome sequence of Cellulophaga lytica type strain (LIM- 21).</title>
        <authorList>
            <person name="Pati A."/>
            <person name="Abt B."/>
            <person name="Teshima H."/>
            <person name="Nolan M."/>
            <person name="Lapidus A."/>
            <person name="Lucas S."/>
            <person name="Hammon N."/>
            <person name="Deshpande S."/>
            <person name="Cheng J.F."/>
            <person name="Tapia R."/>
            <person name="Han C."/>
            <person name="Goodwin L."/>
            <person name="Pitluck S."/>
            <person name="Liolios K."/>
            <person name="Pagani I."/>
            <person name="Mavromatis K."/>
            <person name="Ovchinikova G."/>
            <person name="Chen A."/>
            <person name="Palaniappan K."/>
            <person name="Land M."/>
            <person name="Hauser L."/>
            <person name="Jeffries C.D."/>
            <person name="Detter J.C."/>
            <person name="Brambilla E.M."/>
            <person name="Kannan K.P."/>
            <person name="Rohde M."/>
            <person name="Spring S."/>
            <person name="Goker M."/>
            <person name="Woyke T."/>
            <person name="Bristow J."/>
            <person name="Eisen J.A."/>
            <person name="Markowitz V."/>
            <person name="Hugenholtz P."/>
            <person name="Kyrpides N.C."/>
            <person name="Klenk H.P."/>
            <person name="Ivanova N."/>
        </authorList>
    </citation>
    <scope>NUCLEOTIDE SEQUENCE [LARGE SCALE GENOMIC DNA]</scope>
    <source>
        <strain evidence="2">ATCC 23178 / DSM 7489 / JCM 8516 / NBRC 14961 / NCIMB 1423 / VKM B-1433 / Cy l20</strain>
    </source>
</reference>
<dbReference type="OrthoDB" id="7859927at2"/>
<dbReference type="HOGENOM" id="CLU_102859_0_0_10"/>
<name>F0RDE8_CELLC</name>
<gene>
    <name evidence="1" type="ordered locus">Celly_3073</name>
</gene>
<evidence type="ECO:0000313" key="1">
    <source>
        <dbReference type="EMBL" id="ADY30890.1"/>
    </source>
</evidence>
<protein>
    <submittedName>
        <fullName evidence="1">Uncharacterized protein</fullName>
    </submittedName>
</protein>
<dbReference type="AlphaFoldDB" id="F0RDE8"/>
<evidence type="ECO:0000313" key="2">
    <source>
        <dbReference type="Proteomes" id="UP000007487"/>
    </source>
</evidence>
<dbReference type="Proteomes" id="UP000007487">
    <property type="component" value="Chromosome"/>
</dbReference>
<accession>F0RDE8</accession>
<dbReference type="Pfam" id="PF21813">
    <property type="entry name" value="DUF6882"/>
    <property type="match status" value="1"/>
</dbReference>
<keyword evidence="2" id="KW-1185">Reference proteome</keyword>
<organism evidence="1 2">
    <name type="scientific">Cellulophaga lytica (strain ATCC 23178 / DSM 7489 / JCM 8516 / NBRC 14961 / NCIMB 1423 / VKM B-1433 / Cy l20)</name>
    <dbReference type="NCBI Taxonomy" id="867900"/>
    <lineage>
        <taxon>Bacteria</taxon>
        <taxon>Pseudomonadati</taxon>
        <taxon>Bacteroidota</taxon>
        <taxon>Flavobacteriia</taxon>
        <taxon>Flavobacteriales</taxon>
        <taxon>Flavobacteriaceae</taxon>
        <taxon>Cellulophaga</taxon>
    </lineage>
</organism>
<sequence length="236" mass="26557">MENDNTLDTSKFTNIAKQKPQSFNDLLEAFAGLSFEKQFVFADVIGDNGWQLNMNTASIVFGDVSFPIQVIGSFSFNNNSWMWGWANTQSGIPENLLLQSNKLKEFGEEHGINELVEPHFNSDEGFEHKIGMVACGLFNSKSYYCANYGQGTLVVTIDDEKIPAIDKSQLEKVLTSFPQLISSVVLNHKQAFKNYLIDRDFKLYISDSEIEGLKDGKIVTAKFDELDRLESLKGKL</sequence>